<dbReference type="OrthoDB" id="165777at2157"/>
<dbReference type="KEGG" id="hsu:HLASF_0112"/>
<dbReference type="Proteomes" id="UP000060390">
    <property type="component" value="Chromosome"/>
</dbReference>
<reference evidence="2 3" key="3">
    <citation type="journal article" date="2016" name="Stand. Genomic Sci.">
        <title>Complete genome sequence of 'Halanaeroarchaeum sulfurireducens' M27-SA2, a sulfur-reducing and acetate-oxidizing haloarchaeon from the deep-sea hypersaline anoxic lake Medee.</title>
        <authorList>
            <person name="Messina E."/>
            <person name="Sorokin D.Y."/>
            <person name="Kublanov I.V."/>
            <person name="Toshchakov S."/>
            <person name="Lopatina A."/>
            <person name="Arcadi E."/>
            <person name="Smedile F."/>
            <person name="La Spada G."/>
            <person name="La Cono V."/>
            <person name="Yakimov M.M."/>
        </authorList>
    </citation>
    <scope>NUCLEOTIDE SEQUENCE [LARGE SCALE GENOMIC DNA]</scope>
    <source>
        <strain evidence="2 3">M27-SA2</strain>
    </source>
</reference>
<dbReference type="EMBL" id="CP008874">
    <property type="protein sequence ID" value="AKH96626.1"/>
    <property type="molecule type" value="Genomic_DNA"/>
</dbReference>
<evidence type="ECO:0000313" key="3">
    <source>
        <dbReference type="Proteomes" id="UP000060390"/>
    </source>
</evidence>
<dbReference type="AlphaFoldDB" id="A0A0F7P623"/>
<organism evidence="1 4">
    <name type="scientific">Halanaeroarchaeum sulfurireducens</name>
    <dbReference type="NCBI Taxonomy" id="1604004"/>
    <lineage>
        <taxon>Archaea</taxon>
        <taxon>Methanobacteriati</taxon>
        <taxon>Methanobacteriota</taxon>
        <taxon>Stenosarchaea group</taxon>
        <taxon>Halobacteria</taxon>
        <taxon>Halobacteriales</taxon>
        <taxon>Halobacteriaceae</taxon>
        <taxon>Halanaeroarchaeum</taxon>
    </lineage>
</organism>
<dbReference type="RefSeq" id="WP_050047473.1">
    <property type="nucleotide sequence ID" value="NZ_CP008874.1"/>
</dbReference>
<evidence type="ECO:0000313" key="1">
    <source>
        <dbReference type="EMBL" id="AKH96626.1"/>
    </source>
</evidence>
<evidence type="ECO:0000313" key="2">
    <source>
        <dbReference type="EMBL" id="ALG81028.1"/>
    </source>
</evidence>
<protein>
    <submittedName>
        <fullName evidence="1">Uncharacterized protein</fullName>
    </submittedName>
</protein>
<reference evidence="3" key="2">
    <citation type="submission" date="2015-05" db="EMBL/GenBank/DDBJ databases">
        <title>Complete genome sequence of Halanaeroarchaeum sulfurireducens type strain M27-SA2, a sulfate-reducer haloarchaeon from marine anoxic lake Medee.</title>
        <authorList>
            <person name="Messina E."/>
            <person name="Kublanov I.V."/>
            <person name="Toshchakov S."/>
            <person name="Arcadi E."/>
            <person name="La Spada G."/>
            <person name="La Cono V."/>
            <person name="Yakimov M.M."/>
        </authorList>
    </citation>
    <scope>NUCLEOTIDE SEQUENCE [LARGE SCALE GENOMIC DNA]</scope>
    <source>
        <strain evidence="3">M27-SA2</strain>
    </source>
</reference>
<evidence type="ECO:0000313" key="4">
    <source>
        <dbReference type="Proteomes" id="UP000069906"/>
    </source>
</evidence>
<accession>A0A0F7P623</accession>
<dbReference type="EMBL" id="CP011564">
    <property type="protein sequence ID" value="ALG81028.1"/>
    <property type="molecule type" value="Genomic_DNA"/>
</dbReference>
<dbReference type="HOGENOM" id="CLU_182710_0_0_2"/>
<dbReference type="STRING" id="1604004.HLASA_0112"/>
<dbReference type="InterPro" id="IPR058320">
    <property type="entry name" value="DUF8007"/>
</dbReference>
<dbReference type="Proteomes" id="UP000069906">
    <property type="component" value="Chromosome"/>
</dbReference>
<keyword evidence="4" id="KW-1185">Reference proteome</keyword>
<gene>
    <name evidence="2" type="ORF">HLASA_0112</name>
    <name evidence="1" type="ORF">HLASF_0112</name>
</gene>
<dbReference type="GeneID" id="26009485"/>
<dbReference type="KEGG" id="hsf:HLASA_0112"/>
<name>A0A0F7P623_9EURY</name>
<proteinExistence type="predicted"/>
<reference evidence="1 4" key="1">
    <citation type="journal article" date="2015" name="ISME J.">
        <title>Elemental sulfur and acetate can support life of a novel strictly anaerobic haloarchaeon.</title>
        <authorList>
            <person name="Sorokin D.Y."/>
            <person name="Kublanov I.V."/>
            <person name="Gavrilov S.N."/>
            <person name="Rojo D."/>
            <person name="Roman P."/>
            <person name="Golyshin P.N."/>
            <person name="Slepak V.Z."/>
            <person name="Smedile F."/>
            <person name="Ferrer M."/>
            <person name="Messina E."/>
            <person name="La Cono V."/>
            <person name="Yakimov M.M."/>
        </authorList>
    </citation>
    <scope>NUCLEOTIDE SEQUENCE [LARGE SCALE GENOMIC DNA]</scope>
    <source>
        <strain evidence="1 4">HSR2</strain>
    </source>
</reference>
<sequence length="81" mass="8921">MSPNDGAESCGRCAMTTAVDVTDGHGTNPWESDRIEVDEAELRAASRHVIALAHLVRRLNEWMLALTYGRTVEQDLHSSAK</sequence>
<dbReference type="Pfam" id="PF26029">
    <property type="entry name" value="DUF8007"/>
    <property type="match status" value="1"/>
</dbReference>